<proteinExistence type="inferred from homology"/>
<dbReference type="Pfam" id="PF01547">
    <property type="entry name" value="SBP_bac_1"/>
    <property type="match status" value="1"/>
</dbReference>
<evidence type="ECO:0000256" key="3">
    <source>
        <dbReference type="ARBA" id="ARBA00022729"/>
    </source>
</evidence>
<evidence type="ECO:0000256" key="4">
    <source>
        <dbReference type="SAM" id="SignalP"/>
    </source>
</evidence>
<evidence type="ECO:0000313" key="5">
    <source>
        <dbReference type="EMBL" id="SFF94574.1"/>
    </source>
</evidence>
<reference evidence="5 6" key="1">
    <citation type="submission" date="2016-10" db="EMBL/GenBank/DDBJ databases">
        <authorList>
            <person name="de Groot N.N."/>
        </authorList>
    </citation>
    <scope>NUCLEOTIDE SEQUENCE [LARGE SCALE GENOMIC DNA]</scope>
    <source>
        <strain evidence="5 6">DSM 44945</strain>
    </source>
</reference>
<protein>
    <submittedName>
        <fullName evidence="5">Carbohydrate ABC transporter substrate-binding protein, CUT1 family (TC 3.A.1.1.-)</fullName>
    </submittedName>
</protein>
<dbReference type="PANTHER" id="PTHR30061:SF50">
    <property type="entry name" value="MALTOSE_MALTODEXTRIN-BINDING PERIPLASMIC PROTEIN"/>
    <property type="match status" value="1"/>
</dbReference>
<evidence type="ECO:0000313" key="6">
    <source>
        <dbReference type="Proteomes" id="UP000198661"/>
    </source>
</evidence>
<feature type="chain" id="PRO_5011738917" evidence="4">
    <location>
        <begin position="25"/>
        <end position="454"/>
    </location>
</feature>
<dbReference type="Gene3D" id="3.40.190.10">
    <property type="entry name" value="Periplasmic binding protein-like II"/>
    <property type="match status" value="1"/>
</dbReference>
<keyword evidence="3 4" id="KW-0732">Signal</keyword>
<feature type="signal peptide" evidence="4">
    <location>
        <begin position="1"/>
        <end position="24"/>
    </location>
</feature>
<keyword evidence="6" id="KW-1185">Reference proteome</keyword>
<dbReference type="Proteomes" id="UP000198661">
    <property type="component" value="Unassembled WGS sequence"/>
</dbReference>
<dbReference type="EMBL" id="FOOK01000009">
    <property type="protein sequence ID" value="SFF94574.1"/>
    <property type="molecule type" value="Genomic_DNA"/>
</dbReference>
<dbReference type="GO" id="GO:0015768">
    <property type="term" value="P:maltose transport"/>
    <property type="evidence" value="ECO:0007669"/>
    <property type="project" value="TreeGrafter"/>
</dbReference>
<dbReference type="PANTHER" id="PTHR30061">
    <property type="entry name" value="MALTOSE-BINDING PERIPLASMIC PROTEIN"/>
    <property type="match status" value="1"/>
</dbReference>
<gene>
    <name evidence="5" type="ORF">SAMN04488025_109106</name>
</gene>
<dbReference type="AlphaFoldDB" id="A0A1I2MSR8"/>
<dbReference type="GO" id="GO:1901982">
    <property type="term" value="F:maltose binding"/>
    <property type="evidence" value="ECO:0007669"/>
    <property type="project" value="TreeGrafter"/>
</dbReference>
<organism evidence="5 6">
    <name type="scientific">Planifilum fulgidum</name>
    <dbReference type="NCBI Taxonomy" id="201973"/>
    <lineage>
        <taxon>Bacteria</taxon>
        <taxon>Bacillati</taxon>
        <taxon>Bacillota</taxon>
        <taxon>Bacilli</taxon>
        <taxon>Bacillales</taxon>
        <taxon>Thermoactinomycetaceae</taxon>
        <taxon>Planifilum</taxon>
    </lineage>
</organism>
<keyword evidence="2" id="KW-0813">Transport</keyword>
<sequence length="454" mass="51325">MKKGLVVLVLLLFAAGTILPGCQANEGDSGVVTITAWTQGPEVTRLTNLVKASEKLNEELKSQGKDVQVKVVTKQLEVSWEDYAKQFMLAFKAGKAPDIYTTGHENIGWLADGKYIMPLDELKKSEAYADVFPVLWESATYRGKIWGALQDTEVRPVFYNKDILKAMGWSDEQIDDLPEKVKKGEFTLKDMTELAEKAVKEGKAKYGIVHRPVNGPDFHYFNYLFGGTLYDKKENKIVLDKQAVRKQLGYFHEIAQKKLIPNNLIAMEWKNVHKIVVNGQTLFYYGGIWNVFNWSSDNFHDKLGKVDEKWINEHFGMMLVPAAEKGGKPVTLSHPMVYTVNAKTKHPDLVKRLLELVADPKLQTEHNVKTFHLPITKSGAEDPDFQANTSLSSVNYMTEYTTFLPNHEGFTKYSNVFWDALQAVELGKQTPDEAVQSMVSQLKVDLGEDLKIVE</sequence>
<evidence type="ECO:0000256" key="2">
    <source>
        <dbReference type="ARBA" id="ARBA00022448"/>
    </source>
</evidence>
<dbReference type="RefSeq" id="WP_245752140.1">
    <property type="nucleotide sequence ID" value="NZ_FOOK01000009.1"/>
</dbReference>
<dbReference type="GO" id="GO:0042956">
    <property type="term" value="P:maltodextrin transmembrane transport"/>
    <property type="evidence" value="ECO:0007669"/>
    <property type="project" value="TreeGrafter"/>
</dbReference>
<evidence type="ECO:0000256" key="1">
    <source>
        <dbReference type="ARBA" id="ARBA00008520"/>
    </source>
</evidence>
<name>A0A1I2MSR8_9BACL</name>
<dbReference type="GO" id="GO:0055052">
    <property type="term" value="C:ATP-binding cassette (ABC) transporter complex, substrate-binding subunit-containing"/>
    <property type="evidence" value="ECO:0007669"/>
    <property type="project" value="TreeGrafter"/>
</dbReference>
<dbReference type="SUPFAM" id="SSF53850">
    <property type="entry name" value="Periplasmic binding protein-like II"/>
    <property type="match status" value="1"/>
</dbReference>
<comment type="similarity">
    <text evidence="1">Belongs to the bacterial solute-binding protein 1 family.</text>
</comment>
<dbReference type="STRING" id="201973.SAMN04488025_109106"/>
<accession>A0A1I2MSR8</accession>
<dbReference type="InterPro" id="IPR006059">
    <property type="entry name" value="SBP"/>
</dbReference>